<dbReference type="Proteomes" id="UP001515500">
    <property type="component" value="Chromosome 8"/>
</dbReference>
<sequence length="153" mass="17896">MDDMGTKFQSQLPLNYFNNCNQHQDSMDTSLEKNHSNKETMKNIILKHEEMFKHQVYIICLMQSGFVCLNSIDLWTQCQVHELHRLYRIQKTLMKDLLNKESRDTRACFPGFKVGVEDSLTDEEENELELTLSIGCAANKKKSKLITGRFCFH</sequence>
<dbReference type="PANTHER" id="PTHR33167:SF26">
    <property type="entry name" value="EXPRESSED PROTEIN"/>
    <property type="match status" value="1"/>
</dbReference>
<evidence type="ECO:0000313" key="2">
    <source>
        <dbReference type="RefSeq" id="XP_039130116.1"/>
    </source>
</evidence>
<dbReference type="GeneID" id="120266541"/>
<protein>
    <submittedName>
        <fullName evidence="2">Uncharacterized protein LOC120266541 isoform X1</fullName>
    </submittedName>
</protein>
<organism evidence="1 2">
    <name type="scientific">Dioscorea cayennensis subsp. rotundata</name>
    <name type="common">White Guinea yam</name>
    <name type="synonym">Dioscorea rotundata</name>
    <dbReference type="NCBI Taxonomy" id="55577"/>
    <lineage>
        <taxon>Eukaryota</taxon>
        <taxon>Viridiplantae</taxon>
        <taxon>Streptophyta</taxon>
        <taxon>Embryophyta</taxon>
        <taxon>Tracheophyta</taxon>
        <taxon>Spermatophyta</taxon>
        <taxon>Magnoliopsida</taxon>
        <taxon>Liliopsida</taxon>
        <taxon>Dioscoreales</taxon>
        <taxon>Dioscoreaceae</taxon>
        <taxon>Dioscorea</taxon>
    </lineage>
</organism>
<keyword evidence="1" id="KW-1185">Reference proteome</keyword>
<accession>A0AB40BRZ2</accession>
<evidence type="ECO:0000313" key="1">
    <source>
        <dbReference type="Proteomes" id="UP001515500"/>
    </source>
</evidence>
<dbReference type="PANTHER" id="PTHR33167">
    <property type="entry name" value="TRANSCRIPTION FACTOR, PUTATIVE (DUF863)-RELATED"/>
    <property type="match status" value="1"/>
</dbReference>
<proteinExistence type="predicted"/>
<dbReference type="AlphaFoldDB" id="A0AB40BRZ2"/>
<gene>
    <name evidence="2" type="primary">LOC120266541</name>
</gene>
<dbReference type="RefSeq" id="XP_039130116.1">
    <property type="nucleotide sequence ID" value="XM_039274182.1"/>
</dbReference>
<name>A0AB40BRZ2_DIOCR</name>
<reference evidence="2" key="1">
    <citation type="submission" date="2025-08" db="UniProtKB">
        <authorList>
            <consortium name="RefSeq"/>
        </authorList>
    </citation>
    <scope>IDENTIFICATION</scope>
</reference>